<proteinExistence type="predicted"/>
<organism evidence="2 3">
    <name type="scientific">Helcococcus kunzii ATCC 51366</name>
    <dbReference type="NCBI Taxonomy" id="883114"/>
    <lineage>
        <taxon>Bacteria</taxon>
        <taxon>Bacillati</taxon>
        <taxon>Bacillota</taxon>
        <taxon>Tissierellia</taxon>
        <taxon>Tissierellales</taxon>
        <taxon>Peptoniphilaceae</taxon>
        <taxon>Helcococcus</taxon>
    </lineage>
</organism>
<dbReference type="EMBL" id="AGEI01000032">
    <property type="protein sequence ID" value="EHR31938.1"/>
    <property type="molecule type" value="Genomic_DNA"/>
</dbReference>
<feature type="transmembrane region" description="Helical" evidence="1">
    <location>
        <begin position="80"/>
        <end position="98"/>
    </location>
</feature>
<keyword evidence="1" id="KW-0472">Membrane</keyword>
<keyword evidence="3" id="KW-1185">Reference proteome</keyword>
<feature type="transmembrane region" description="Helical" evidence="1">
    <location>
        <begin position="46"/>
        <end position="68"/>
    </location>
</feature>
<dbReference type="Proteomes" id="UP000004191">
    <property type="component" value="Unassembled WGS sequence"/>
</dbReference>
<dbReference type="RefSeq" id="WP_005399265.1">
    <property type="nucleotide sequence ID" value="NZ_JH601089.1"/>
</dbReference>
<feature type="transmembrane region" description="Helical" evidence="1">
    <location>
        <begin position="21"/>
        <end position="40"/>
    </location>
</feature>
<dbReference type="HOGENOM" id="CLU_2301955_0_0_9"/>
<dbReference type="STRING" id="883114.HMPREF9709_01751"/>
<keyword evidence="1" id="KW-1133">Transmembrane helix</keyword>
<evidence type="ECO:0000313" key="3">
    <source>
        <dbReference type="Proteomes" id="UP000004191"/>
    </source>
</evidence>
<evidence type="ECO:0000256" key="1">
    <source>
        <dbReference type="SAM" id="Phobius"/>
    </source>
</evidence>
<evidence type="ECO:0000313" key="2">
    <source>
        <dbReference type="EMBL" id="EHR31938.1"/>
    </source>
</evidence>
<protein>
    <submittedName>
        <fullName evidence="2">Uncharacterized protein</fullName>
    </submittedName>
</protein>
<accession>H3NQZ0</accession>
<reference evidence="2 3" key="1">
    <citation type="submission" date="2012-01" db="EMBL/GenBank/DDBJ databases">
        <title>The Genome Sequence of Helcococcus kunzii ATCC 51366.</title>
        <authorList>
            <consortium name="The Broad Institute Genome Sequencing Platform"/>
            <person name="Earl A."/>
            <person name="Ward D."/>
            <person name="Feldgarden M."/>
            <person name="Gevers D."/>
            <person name="Huys G."/>
            <person name="Young S.K."/>
            <person name="Zeng Q."/>
            <person name="Gargeya S."/>
            <person name="Fitzgerald M."/>
            <person name="Haas B."/>
            <person name="Abouelleil A."/>
            <person name="Alvarado L."/>
            <person name="Arachchi H.M."/>
            <person name="Berlin A."/>
            <person name="Chapman S.B."/>
            <person name="Gearin G."/>
            <person name="Goldberg J."/>
            <person name="Griggs A."/>
            <person name="Gujja S."/>
            <person name="Hansen M."/>
            <person name="Heiman D."/>
            <person name="Howarth C."/>
            <person name="Larimer J."/>
            <person name="Lui A."/>
            <person name="MacDonald P.J.P."/>
            <person name="McCowen C."/>
            <person name="Montmayeur A."/>
            <person name="Murphy C."/>
            <person name="Neiman D."/>
            <person name="Pearson M."/>
            <person name="Priest M."/>
            <person name="Roberts A."/>
            <person name="Saif S."/>
            <person name="Shea T."/>
            <person name="Sisk P."/>
            <person name="Stolte C."/>
            <person name="Sykes S."/>
            <person name="Wortman J."/>
            <person name="Nusbaum C."/>
            <person name="Birren B."/>
        </authorList>
    </citation>
    <scope>NUCLEOTIDE SEQUENCE [LARGE SCALE GENOMIC DNA]</scope>
    <source>
        <strain evidence="2 3">ATCC 51366</strain>
    </source>
</reference>
<sequence length="100" mass="11357">MNNDDNNQDMKIQKIRKISSILGANGIILILIIIISNLSYPNILYSIFTTIAIALVFIAAGLAIATWIMEINLAYKRKQYLSILILILTGIFFILLIFRR</sequence>
<gene>
    <name evidence="2" type="ORF">HMPREF9709_01751</name>
</gene>
<name>H3NQZ0_9FIRM</name>
<dbReference type="eggNOG" id="ENOG502ZTM0">
    <property type="taxonomic scope" value="Bacteria"/>
</dbReference>
<dbReference type="AlphaFoldDB" id="H3NQZ0"/>
<keyword evidence="1" id="KW-0812">Transmembrane</keyword>
<dbReference type="GeneID" id="96999678"/>
<comment type="caution">
    <text evidence="2">The sequence shown here is derived from an EMBL/GenBank/DDBJ whole genome shotgun (WGS) entry which is preliminary data.</text>
</comment>